<dbReference type="GO" id="GO:0000776">
    <property type="term" value="C:kinetochore"/>
    <property type="evidence" value="ECO:0007669"/>
    <property type="project" value="TreeGrafter"/>
</dbReference>
<evidence type="ECO:0000256" key="3">
    <source>
        <dbReference type="ARBA" id="ARBA00022737"/>
    </source>
</evidence>
<evidence type="ECO:0000259" key="12">
    <source>
        <dbReference type="PROSITE" id="PS50078"/>
    </source>
</evidence>
<dbReference type="CDD" id="cd14099">
    <property type="entry name" value="STKc_PLK"/>
    <property type="match status" value="1"/>
</dbReference>
<evidence type="ECO:0000256" key="10">
    <source>
        <dbReference type="SAM" id="MobiDB-lite"/>
    </source>
</evidence>
<feature type="compositionally biased region" description="Polar residues" evidence="10">
    <location>
        <begin position="424"/>
        <end position="435"/>
    </location>
</feature>
<dbReference type="InterPro" id="IPR033701">
    <property type="entry name" value="POLO_box_1"/>
</dbReference>
<evidence type="ECO:0000256" key="5">
    <source>
        <dbReference type="ARBA" id="ARBA00022777"/>
    </source>
</evidence>
<dbReference type="GO" id="GO:0000922">
    <property type="term" value="C:spindle pole"/>
    <property type="evidence" value="ECO:0007669"/>
    <property type="project" value="TreeGrafter"/>
</dbReference>
<feature type="region of interest" description="Disordered" evidence="10">
    <location>
        <begin position="423"/>
        <end position="449"/>
    </location>
</feature>
<organism evidence="13 14">
    <name type="scientific">Ceratobasidium theobromae</name>
    <dbReference type="NCBI Taxonomy" id="1582974"/>
    <lineage>
        <taxon>Eukaryota</taxon>
        <taxon>Fungi</taxon>
        <taxon>Dikarya</taxon>
        <taxon>Basidiomycota</taxon>
        <taxon>Agaricomycotina</taxon>
        <taxon>Agaricomycetes</taxon>
        <taxon>Cantharellales</taxon>
        <taxon>Ceratobasidiaceae</taxon>
        <taxon>Ceratobasidium</taxon>
    </lineage>
</organism>
<evidence type="ECO:0000256" key="2">
    <source>
        <dbReference type="ARBA" id="ARBA00022679"/>
    </source>
</evidence>
<gene>
    <name evidence="13" type="ORF">CTheo_3644</name>
</gene>
<evidence type="ECO:0000256" key="8">
    <source>
        <dbReference type="RuleBase" id="RU361162"/>
    </source>
</evidence>
<evidence type="ECO:0000256" key="4">
    <source>
        <dbReference type="ARBA" id="ARBA00022741"/>
    </source>
</evidence>
<dbReference type="PANTHER" id="PTHR24345">
    <property type="entry name" value="SERINE/THREONINE-PROTEIN KINASE PLK"/>
    <property type="match status" value="1"/>
</dbReference>
<dbReference type="Gene3D" id="3.30.1120.30">
    <property type="entry name" value="POLO box domain"/>
    <property type="match status" value="2"/>
</dbReference>
<keyword evidence="6 7" id="KW-0067">ATP-binding</keyword>
<evidence type="ECO:0000256" key="1">
    <source>
        <dbReference type="ARBA" id="ARBA00022527"/>
    </source>
</evidence>
<sequence length="815" mass="90595">MNKDRPASPPAPKEKVVPPSPPGIIRDSIRSVAYTRVGFLGEGGFARVYEVLDARGGRHAIKCVAKTSLKSKKSRTKLYAEIKLHRALQHANIVGFEECFEDDDNVYMTLELCENGSMMDMLRRRKRYTEPEARFFLIQVIGACHYMHTHQVIHRDLKLGNLFLDRDMNVKVGDFGLAALIEKPGERKKTICGTPNYIAPEVLFDTANGHSFEVDTWSIGVILYTLVVGKPPFQTKDVKTIYKRIRDNKYEFPPERPISPDVQNLISAILTPIPEERPTLIEILEHPFFTQGIIPSHIPVSAQDVAPSFRNVTRTASRANLRRLRAMAGVPEDDDVSMSMSTTAPPERRGIKASMAPSAVQQEREFQKAVNPGSPISALLSSARQPLLVAPHLDGSTPGTSVGIGRQREQPLYRKLAAAAAQGTGANSVNPNANGNGRALRPLQEDQEAELVPMRNNRELETQKARIVAQMAAAEAEREEAEEEEFVNAGEVEADAEMDGLVARVGEAVLADTREPKRENGAGGPAEERKRSSAKEKMSIAPILPTARDDGLDAVMEGAEGRVNTFDAVALTLAAAFEGKDAGRVWRDPGLDKGLTRPKVFIVSWVDYCNKYGMGYALADGSVGVHFNDSTSIVLAPNKINLDYISSRRGGTIYVRKNHTMRDHPEELKSKVYLLRHFEKYMMERLYGDPEYAFEDLERTKGLDFVQKYLRMKHVIVFKMSHDILQFNFYDHSKIILGSQGHSITFIDKHYAITHYTLSGVMTRVVSGQFADAAEKKFYDRLLSKLKYSRDVLQSIRRSTANAALGGPDAGAGED</sequence>
<dbReference type="FunFam" id="1.10.510.10:FF:000647">
    <property type="entry name" value="Serine/threonine-protein kinase"/>
    <property type="match status" value="1"/>
</dbReference>
<comment type="similarity">
    <text evidence="8">Belongs to the protein kinase superfamily. Ser/Thr protein kinase family. CDC5/Polo subfamily.</text>
</comment>
<accession>A0A5N5QMY5</accession>
<dbReference type="Proteomes" id="UP000383932">
    <property type="component" value="Unassembled WGS sequence"/>
</dbReference>
<dbReference type="InterPro" id="IPR000719">
    <property type="entry name" value="Prot_kinase_dom"/>
</dbReference>
<dbReference type="Pfam" id="PF00069">
    <property type="entry name" value="Pkinase"/>
    <property type="match status" value="1"/>
</dbReference>
<dbReference type="PROSITE" id="PS00108">
    <property type="entry name" value="PROTEIN_KINASE_ST"/>
    <property type="match status" value="1"/>
</dbReference>
<dbReference type="Pfam" id="PF00659">
    <property type="entry name" value="POLO_box"/>
    <property type="match status" value="2"/>
</dbReference>
<keyword evidence="9" id="KW-0175">Coiled coil</keyword>
<dbReference type="InterPro" id="IPR033695">
    <property type="entry name" value="POLO_box_2"/>
</dbReference>
<dbReference type="CDD" id="cd13117">
    <property type="entry name" value="POLO_box_2"/>
    <property type="match status" value="1"/>
</dbReference>
<dbReference type="InterPro" id="IPR036947">
    <property type="entry name" value="POLO_box_dom_sf"/>
</dbReference>
<dbReference type="GO" id="GO:0005737">
    <property type="term" value="C:cytoplasm"/>
    <property type="evidence" value="ECO:0007669"/>
    <property type="project" value="TreeGrafter"/>
</dbReference>
<keyword evidence="3" id="KW-0677">Repeat</keyword>
<dbReference type="SUPFAM" id="SSF56112">
    <property type="entry name" value="Protein kinase-like (PK-like)"/>
    <property type="match status" value="1"/>
</dbReference>
<dbReference type="GO" id="GO:0005816">
    <property type="term" value="C:spindle pole body"/>
    <property type="evidence" value="ECO:0007669"/>
    <property type="project" value="TreeGrafter"/>
</dbReference>
<dbReference type="Gene3D" id="1.10.510.10">
    <property type="entry name" value="Transferase(Phosphotransferase) domain 1"/>
    <property type="match status" value="1"/>
</dbReference>
<dbReference type="InterPro" id="IPR008271">
    <property type="entry name" value="Ser/Thr_kinase_AS"/>
</dbReference>
<dbReference type="GO" id="GO:0005524">
    <property type="term" value="F:ATP binding"/>
    <property type="evidence" value="ECO:0007669"/>
    <property type="project" value="UniProtKB-UniRule"/>
</dbReference>
<dbReference type="EC" id="2.7.11.21" evidence="8"/>
<comment type="catalytic activity">
    <reaction evidence="8">
        <text>L-threonyl-[protein] + ATP = O-phospho-L-threonyl-[protein] + ADP + H(+)</text>
        <dbReference type="Rhea" id="RHEA:46608"/>
        <dbReference type="Rhea" id="RHEA-COMP:11060"/>
        <dbReference type="Rhea" id="RHEA-COMP:11605"/>
        <dbReference type="ChEBI" id="CHEBI:15378"/>
        <dbReference type="ChEBI" id="CHEBI:30013"/>
        <dbReference type="ChEBI" id="CHEBI:30616"/>
        <dbReference type="ChEBI" id="CHEBI:61977"/>
        <dbReference type="ChEBI" id="CHEBI:456216"/>
        <dbReference type="EC" id="2.7.11.21"/>
    </reaction>
</comment>
<keyword evidence="5 8" id="KW-0418">Kinase</keyword>
<comment type="caution">
    <text evidence="13">The sequence shown here is derived from an EMBL/GenBank/DDBJ whole genome shotgun (WGS) entry which is preliminary data.</text>
</comment>
<evidence type="ECO:0000313" key="14">
    <source>
        <dbReference type="Proteomes" id="UP000383932"/>
    </source>
</evidence>
<dbReference type="InterPro" id="IPR017441">
    <property type="entry name" value="Protein_kinase_ATP_BS"/>
</dbReference>
<evidence type="ECO:0000256" key="9">
    <source>
        <dbReference type="SAM" id="Coils"/>
    </source>
</evidence>
<dbReference type="Gene3D" id="3.30.200.20">
    <property type="entry name" value="Phosphorylase Kinase, domain 1"/>
    <property type="match status" value="1"/>
</dbReference>
<feature type="region of interest" description="Disordered" evidence="10">
    <location>
        <begin position="511"/>
        <end position="537"/>
    </location>
</feature>
<feature type="domain" description="POLO box" evidence="12">
    <location>
        <begin position="705"/>
        <end position="798"/>
    </location>
</feature>
<protein>
    <recommendedName>
        <fullName evidence="8">Serine/threonine-protein kinase</fullName>
        <ecNumber evidence="8">2.7.11.21</ecNumber>
    </recommendedName>
</protein>
<feature type="compositionally biased region" description="Basic and acidic residues" evidence="10">
    <location>
        <begin position="1"/>
        <end position="16"/>
    </location>
</feature>
<evidence type="ECO:0000256" key="7">
    <source>
        <dbReference type="PROSITE-ProRule" id="PRU10141"/>
    </source>
</evidence>
<dbReference type="AlphaFoldDB" id="A0A5N5QMY5"/>
<name>A0A5N5QMY5_9AGAM</name>
<dbReference type="PROSITE" id="PS50078">
    <property type="entry name" value="POLO_BOX"/>
    <property type="match status" value="2"/>
</dbReference>
<evidence type="ECO:0000259" key="11">
    <source>
        <dbReference type="PROSITE" id="PS50011"/>
    </source>
</evidence>
<feature type="domain" description="POLO box" evidence="12">
    <location>
        <begin position="601"/>
        <end position="684"/>
    </location>
</feature>
<dbReference type="OrthoDB" id="408964at2759"/>
<dbReference type="CDD" id="cd13118">
    <property type="entry name" value="POLO_box_1"/>
    <property type="match status" value="1"/>
</dbReference>
<proteinExistence type="inferred from homology"/>
<dbReference type="PANTHER" id="PTHR24345:SF0">
    <property type="entry name" value="CELL CYCLE SERINE_THREONINE-PROTEIN KINASE CDC5_MSD2"/>
    <property type="match status" value="1"/>
</dbReference>
<dbReference type="InterPro" id="IPR011009">
    <property type="entry name" value="Kinase-like_dom_sf"/>
</dbReference>
<evidence type="ECO:0000256" key="6">
    <source>
        <dbReference type="ARBA" id="ARBA00022840"/>
    </source>
</evidence>
<dbReference type="InterPro" id="IPR000959">
    <property type="entry name" value="POLO_box_dom"/>
</dbReference>
<dbReference type="GO" id="GO:0005634">
    <property type="term" value="C:nucleus"/>
    <property type="evidence" value="ECO:0007669"/>
    <property type="project" value="TreeGrafter"/>
</dbReference>
<feature type="compositionally biased region" description="Basic and acidic residues" evidence="10">
    <location>
        <begin position="512"/>
        <end position="537"/>
    </location>
</feature>
<keyword evidence="14" id="KW-1185">Reference proteome</keyword>
<keyword evidence="2 8" id="KW-0808">Transferase</keyword>
<keyword evidence="4 7" id="KW-0547">Nucleotide-binding</keyword>
<feature type="binding site" evidence="7">
    <location>
        <position position="66"/>
    </location>
    <ligand>
        <name>ATP</name>
        <dbReference type="ChEBI" id="CHEBI:30616"/>
    </ligand>
</feature>
<feature type="region of interest" description="Disordered" evidence="10">
    <location>
        <begin position="1"/>
        <end position="22"/>
    </location>
</feature>
<dbReference type="SUPFAM" id="SSF82615">
    <property type="entry name" value="Polo-box domain"/>
    <property type="match status" value="2"/>
</dbReference>
<keyword evidence="1 8" id="KW-0723">Serine/threonine-protein kinase</keyword>
<dbReference type="EMBL" id="SSOP01000050">
    <property type="protein sequence ID" value="KAB5592933.1"/>
    <property type="molecule type" value="Genomic_DNA"/>
</dbReference>
<dbReference type="SMART" id="SM00220">
    <property type="entry name" value="S_TKc"/>
    <property type="match status" value="1"/>
</dbReference>
<dbReference type="PROSITE" id="PS00107">
    <property type="entry name" value="PROTEIN_KINASE_ATP"/>
    <property type="match status" value="1"/>
</dbReference>
<feature type="coiled-coil region" evidence="9">
    <location>
        <begin position="457"/>
        <end position="484"/>
    </location>
</feature>
<dbReference type="GO" id="GO:0007052">
    <property type="term" value="P:mitotic spindle organization"/>
    <property type="evidence" value="ECO:0007669"/>
    <property type="project" value="TreeGrafter"/>
</dbReference>
<reference evidence="13 14" key="1">
    <citation type="journal article" date="2019" name="Fungal Biol. Biotechnol.">
        <title>Draft genome sequence of fastidious pathogen Ceratobasidium theobromae, which causes vascular-streak dieback in Theobroma cacao.</title>
        <authorList>
            <person name="Ali S.S."/>
            <person name="Asman A."/>
            <person name="Shao J."/>
            <person name="Firmansyah A.P."/>
            <person name="Susilo A.W."/>
            <person name="Rosmana A."/>
            <person name="McMahon P."/>
            <person name="Junaid M."/>
            <person name="Guest D."/>
            <person name="Kheng T.Y."/>
            <person name="Meinhardt L.W."/>
            <person name="Bailey B.A."/>
        </authorList>
    </citation>
    <scope>NUCLEOTIDE SEQUENCE [LARGE SCALE GENOMIC DNA]</scope>
    <source>
        <strain evidence="13 14">CT2</strain>
    </source>
</reference>
<dbReference type="GO" id="GO:0004674">
    <property type="term" value="F:protein serine/threonine kinase activity"/>
    <property type="evidence" value="ECO:0007669"/>
    <property type="project" value="UniProtKB-KW"/>
</dbReference>
<feature type="domain" description="Protein kinase" evidence="11">
    <location>
        <begin position="34"/>
        <end position="289"/>
    </location>
</feature>
<evidence type="ECO:0000313" key="13">
    <source>
        <dbReference type="EMBL" id="KAB5592933.1"/>
    </source>
</evidence>
<dbReference type="PROSITE" id="PS50011">
    <property type="entry name" value="PROTEIN_KINASE_DOM"/>
    <property type="match status" value="1"/>
</dbReference>